<reference evidence="2 3" key="1">
    <citation type="submission" date="2015-03" db="EMBL/GenBank/DDBJ databases">
        <authorList>
            <person name="Hassan Y.I."/>
            <person name="Lepp D."/>
            <person name="Zhou T."/>
        </authorList>
    </citation>
    <scope>NUCLEOTIDE SEQUENCE [LARGE SCALE GENOMIC DNA]</scope>
    <source>
        <strain evidence="2 3">DSM 17137</strain>
    </source>
</reference>
<name>A0A0F5LNJ2_9HYPH</name>
<dbReference type="Proteomes" id="UP000033608">
    <property type="component" value="Unassembled WGS sequence"/>
</dbReference>
<dbReference type="AlphaFoldDB" id="A0A0F5LNJ2"/>
<dbReference type="EMBL" id="LAJF01000088">
    <property type="protein sequence ID" value="KKB83870.1"/>
    <property type="molecule type" value="Genomic_DNA"/>
</dbReference>
<evidence type="ECO:0000256" key="1">
    <source>
        <dbReference type="SAM" id="MobiDB-lite"/>
    </source>
</evidence>
<evidence type="ECO:0000313" key="3">
    <source>
        <dbReference type="Proteomes" id="UP000033608"/>
    </source>
</evidence>
<protein>
    <submittedName>
        <fullName evidence="2">Uncharacterized protein</fullName>
    </submittedName>
</protein>
<proteinExistence type="predicted"/>
<keyword evidence="3" id="KW-1185">Reference proteome</keyword>
<sequence>MEARLAKRGRDVVIVNARLTRGGSRNGTVKGRRSEEGRGEGRDAGVESVKVTKIFARHGFTSRSQVESAAVKRREINGLVGMMNGFYGECAGKTPDDEVLVPGTGQTHHGQ</sequence>
<feature type="compositionally biased region" description="Basic and acidic residues" evidence="1">
    <location>
        <begin position="32"/>
        <end position="45"/>
    </location>
</feature>
<accession>A0A0F5LNJ2</accession>
<evidence type="ECO:0000313" key="2">
    <source>
        <dbReference type="EMBL" id="KKB83870.1"/>
    </source>
</evidence>
<comment type="caution">
    <text evidence="2">The sequence shown here is derived from an EMBL/GenBank/DDBJ whole genome shotgun (WGS) entry which is preliminary data.</text>
</comment>
<feature type="region of interest" description="Disordered" evidence="1">
    <location>
        <begin position="22"/>
        <end position="45"/>
    </location>
</feature>
<gene>
    <name evidence="2" type="ORF">VW29_13140</name>
</gene>
<organism evidence="2 3">
    <name type="scientific">Devosia limi DSM 17137</name>
    <dbReference type="NCBI Taxonomy" id="1121477"/>
    <lineage>
        <taxon>Bacteria</taxon>
        <taxon>Pseudomonadati</taxon>
        <taxon>Pseudomonadota</taxon>
        <taxon>Alphaproteobacteria</taxon>
        <taxon>Hyphomicrobiales</taxon>
        <taxon>Devosiaceae</taxon>
        <taxon>Devosia</taxon>
    </lineage>
</organism>
<dbReference type="PATRIC" id="fig|1121477.3.peg.3783"/>